<organism evidence="8">
    <name type="scientific">Phyllostachys edulis</name>
    <name type="common">Tortoise shell bamboo</name>
    <name type="synonym">Bambusa edulis</name>
    <dbReference type="NCBI Taxonomy" id="38705"/>
    <lineage>
        <taxon>Eukaryota</taxon>
        <taxon>Viridiplantae</taxon>
        <taxon>Streptophyta</taxon>
        <taxon>Embryophyta</taxon>
        <taxon>Tracheophyta</taxon>
        <taxon>Spermatophyta</taxon>
        <taxon>Magnoliopsida</taxon>
        <taxon>Liliopsida</taxon>
        <taxon>Poales</taxon>
        <taxon>Poaceae</taxon>
        <taxon>BOP clade</taxon>
        <taxon>Bambusoideae</taxon>
        <taxon>Arundinarodae</taxon>
        <taxon>Arundinarieae</taxon>
        <taxon>Arundinariinae</taxon>
        <taxon>Phyllostachys</taxon>
    </lineage>
</organism>
<evidence type="ECO:0000313" key="8">
    <source>
        <dbReference type="EMBL" id="UDO48201.1"/>
    </source>
</evidence>
<proteinExistence type="evidence at transcript level"/>
<dbReference type="GO" id="GO:0009699">
    <property type="term" value="P:phenylpropanoid biosynthetic process"/>
    <property type="evidence" value="ECO:0007669"/>
    <property type="project" value="UniProtKB-ARBA"/>
</dbReference>
<dbReference type="AlphaFoldDB" id="A0A8K1UFY0"/>
<reference evidence="8" key="1">
    <citation type="submission" date="2021-02" db="EMBL/GenBank/DDBJ databases">
        <authorList>
            <person name="Crosse M.R."/>
            <person name="Chen J."/>
            <person name="Dolan M.E."/>
            <person name="Alvey R.M."/>
            <person name="Bollivar D.W."/>
            <person name="Russell D.A."/>
        </authorList>
    </citation>
    <scope>NUCLEOTIDE SEQUENCE</scope>
</reference>
<dbReference type="InterPro" id="IPR004265">
    <property type="entry name" value="Dirigent"/>
</dbReference>
<keyword evidence="6" id="KW-0052">Apoplast</keyword>
<dbReference type="PROSITE" id="PS51752">
    <property type="entry name" value="JACALIN_LECTIN"/>
    <property type="match status" value="1"/>
</dbReference>
<evidence type="ECO:0000256" key="6">
    <source>
        <dbReference type="RuleBase" id="RU363099"/>
    </source>
</evidence>
<dbReference type="SMART" id="SM00915">
    <property type="entry name" value="Jacalin"/>
    <property type="match status" value="1"/>
</dbReference>
<comment type="subunit">
    <text evidence="3 6">Homodimer.</text>
</comment>
<dbReference type="FunFam" id="2.100.10.30:FF:000001">
    <property type="entry name" value="Jacalin-related lectin 33"/>
    <property type="match status" value="1"/>
</dbReference>
<dbReference type="Pfam" id="PF03018">
    <property type="entry name" value="Dirigent"/>
    <property type="match status" value="1"/>
</dbReference>
<dbReference type="EMBL" id="MW650829">
    <property type="protein sequence ID" value="UDO48201.1"/>
    <property type="molecule type" value="mRNA"/>
</dbReference>
<sequence>MANPSNFQITPCVALVESNEINFRSLYLYHTWVSPNLNQAEIIEKNSSTGMGMTSVNNWTVYDGPGPNATLVARGQGLHIYAGNWHNTFSLVFEVERFKGSTLQVMGITVDQEGEWAIVGGTGQFAMATGVISKKTHERRNDGNIIELAIHAFCPLPKASRSLLTKIGPWGGNGGTAQDITEAPRRLESITVCSGEIVDSIVFSYIDHTGQKRTAGRLGGSGGHPNTIQLASSEFVKEVSGTICTCEDSNVITSLKFVTNVKTYGPFGQGNGTPFTVPVQDNSSVVGFFGRGETYLDAIGVYVHPF</sequence>
<dbReference type="InterPro" id="IPR001229">
    <property type="entry name" value="Jacalin-like_lectin_dom"/>
</dbReference>
<name>A0A8K1UFY0_PHYED</name>
<evidence type="ECO:0000256" key="2">
    <source>
        <dbReference type="ARBA" id="ARBA00010746"/>
    </source>
</evidence>
<evidence type="ECO:0000259" key="7">
    <source>
        <dbReference type="PROSITE" id="PS51752"/>
    </source>
</evidence>
<comment type="similarity">
    <text evidence="2 6">Belongs to the plant dirigent protein family.</text>
</comment>
<dbReference type="GO" id="GO:0030246">
    <property type="term" value="F:carbohydrate binding"/>
    <property type="evidence" value="ECO:0007669"/>
    <property type="project" value="UniProtKB-KW"/>
</dbReference>
<comment type="function">
    <text evidence="6">Dirigent proteins impart stereoselectivity on the phenoxy radical-coupling reaction, yielding optically active lignans from two molecules of coniferyl alcohol in the biosynthesis of lignans, flavonolignans, and alkaloids and thus plays a central role in plant secondary metabolism.</text>
</comment>
<dbReference type="Pfam" id="PF01419">
    <property type="entry name" value="Jacalin"/>
    <property type="match status" value="1"/>
</dbReference>
<dbReference type="PANTHER" id="PTHR46506">
    <property type="entry name" value="OS05G0143600 PROTEIN"/>
    <property type="match status" value="1"/>
</dbReference>
<evidence type="ECO:0000256" key="1">
    <source>
        <dbReference type="ARBA" id="ARBA00006568"/>
    </source>
</evidence>
<comment type="subcellular location">
    <subcellularLocation>
        <location evidence="6">Secreted</location>
        <location evidence="6">Extracellular space</location>
        <location evidence="6">Apoplast</location>
    </subcellularLocation>
</comment>
<dbReference type="Gene3D" id="2.100.10.30">
    <property type="entry name" value="Jacalin-like lectin domain"/>
    <property type="match status" value="1"/>
</dbReference>
<dbReference type="InterPro" id="IPR044859">
    <property type="entry name" value="Allene_oxi_cyc_Dirigent"/>
</dbReference>
<dbReference type="GO" id="GO:0048046">
    <property type="term" value="C:apoplast"/>
    <property type="evidence" value="ECO:0007669"/>
    <property type="project" value="UniProtKB-SubCell"/>
</dbReference>
<dbReference type="CDD" id="cd09612">
    <property type="entry name" value="Jacalin"/>
    <property type="match status" value="1"/>
</dbReference>
<dbReference type="InterPro" id="IPR033734">
    <property type="entry name" value="Jacalin-like_lectin_dom_plant"/>
</dbReference>
<evidence type="ECO:0000256" key="5">
    <source>
        <dbReference type="ARBA" id="ARBA00022734"/>
    </source>
</evidence>
<dbReference type="Gene3D" id="2.40.480.10">
    <property type="entry name" value="Allene oxide cyclase-like"/>
    <property type="match status" value="1"/>
</dbReference>
<accession>A0A8K1UFY0</accession>
<dbReference type="SMR" id="A0A8K1UFY0"/>
<comment type="similarity">
    <text evidence="1">Belongs to the jacalin lectin family.</text>
</comment>
<evidence type="ECO:0000256" key="4">
    <source>
        <dbReference type="ARBA" id="ARBA00022525"/>
    </source>
</evidence>
<evidence type="ECO:0000256" key="3">
    <source>
        <dbReference type="ARBA" id="ARBA00011738"/>
    </source>
</evidence>
<feature type="domain" description="Jacalin-type lectin" evidence="7">
    <location>
        <begin position="164"/>
        <end position="305"/>
    </location>
</feature>
<protein>
    <recommendedName>
        <fullName evidence="6">Dirigent protein</fullName>
    </recommendedName>
</protein>
<keyword evidence="4 6" id="KW-0964">Secreted</keyword>
<dbReference type="InterPro" id="IPR036404">
    <property type="entry name" value="Jacalin-like_lectin_dom_sf"/>
</dbReference>
<dbReference type="SUPFAM" id="SSF51101">
    <property type="entry name" value="Mannose-binding lectins"/>
    <property type="match status" value="1"/>
</dbReference>
<keyword evidence="5" id="KW-0430">Lectin</keyword>